<name>W0AB57_9SPHN</name>
<dbReference type="CDD" id="cd09008">
    <property type="entry name" value="MTAN"/>
    <property type="match status" value="1"/>
</dbReference>
<dbReference type="EMBL" id="CP006644">
    <property type="protein sequence ID" value="AHE55159.1"/>
    <property type="molecule type" value="Genomic_DNA"/>
</dbReference>
<dbReference type="HOGENOM" id="CLU_031248_0_0_5"/>
<proteinExistence type="predicted"/>
<feature type="chain" id="PRO_5004786103" description="Nucleoside phosphorylase domain-containing protein" evidence="1">
    <location>
        <begin position="27"/>
        <end position="314"/>
    </location>
</feature>
<organism evidence="3 4">
    <name type="scientific">Sphingomonas sanxanigenens DSM 19645 = NX02</name>
    <dbReference type="NCBI Taxonomy" id="1123269"/>
    <lineage>
        <taxon>Bacteria</taxon>
        <taxon>Pseudomonadati</taxon>
        <taxon>Pseudomonadota</taxon>
        <taxon>Alphaproteobacteria</taxon>
        <taxon>Sphingomonadales</taxon>
        <taxon>Sphingomonadaceae</taxon>
        <taxon>Sphingomonas</taxon>
    </lineage>
</organism>
<dbReference type="Gene3D" id="3.40.50.1580">
    <property type="entry name" value="Nucleoside phosphorylase domain"/>
    <property type="match status" value="1"/>
</dbReference>
<evidence type="ECO:0000313" key="3">
    <source>
        <dbReference type="EMBL" id="AHE55159.1"/>
    </source>
</evidence>
<reference evidence="3 4" key="1">
    <citation type="submission" date="2013-07" db="EMBL/GenBank/DDBJ databases">
        <title>Completed genome of Sphingomonas sanxanigenens NX02.</title>
        <authorList>
            <person name="Ma T."/>
            <person name="Huang H."/>
            <person name="Wu M."/>
            <person name="Li X."/>
            <person name="Li G."/>
        </authorList>
    </citation>
    <scope>NUCLEOTIDE SEQUENCE [LARGE SCALE GENOMIC DNA]</scope>
    <source>
        <strain evidence="3 4">NX02</strain>
    </source>
</reference>
<evidence type="ECO:0000256" key="1">
    <source>
        <dbReference type="SAM" id="SignalP"/>
    </source>
</evidence>
<dbReference type="Proteomes" id="UP000018851">
    <property type="component" value="Chromosome"/>
</dbReference>
<protein>
    <recommendedName>
        <fullName evidence="2">Nucleoside phosphorylase domain-containing protein</fullName>
    </recommendedName>
</protein>
<accession>W0AB57</accession>
<dbReference type="PANTHER" id="PTHR21234">
    <property type="entry name" value="PURINE NUCLEOSIDE PHOSPHORYLASE"/>
    <property type="match status" value="1"/>
</dbReference>
<dbReference type="GO" id="GO:0009116">
    <property type="term" value="P:nucleoside metabolic process"/>
    <property type="evidence" value="ECO:0007669"/>
    <property type="project" value="InterPro"/>
</dbReference>
<dbReference type="STRING" id="1123269.NX02_17420"/>
<evidence type="ECO:0000259" key="2">
    <source>
        <dbReference type="Pfam" id="PF01048"/>
    </source>
</evidence>
<gene>
    <name evidence="3" type="ORF">NX02_17420</name>
</gene>
<dbReference type="SUPFAM" id="SSF53167">
    <property type="entry name" value="Purine and uridine phosphorylases"/>
    <property type="match status" value="1"/>
</dbReference>
<dbReference type="InterPro" id="IPR000845">
    <property type="entry name" value="Nucleoside_phosphorylase_d"/>
</dbReference>
<feature type="domain" description="Nucleoside phosphorylase" evidence="2">
    <location>
        <begin position="37"/>
        <end position="304"/>
    </location>
</feature>
<dbReference type="eggNOG" id="COG0775">
    <property type="taxonomic scope" value="Bacteria"/>
</dbReference>
<evidence type="ECO:0000313" key="4">
    <source>
        <dbReference type="Proteomes" id="UP000018851"/>
    </source>
</evidence>
<dbReference type="Pfam" id="PF01048">
    <property type="entry name" value="PNP_UDP_1"/>
    <property type="match status" value="1"/>
</dbReference>
<feature type="signal peptide" evidence="1">
    <location>
        <begin position="1"/>
        <end position="26"/>
    </location>
</feature>
<dbReference type="GO" id="GO:0003824">
    <property type="term" value="F:catalytic activity"/>
    <property type="evidence" value="ECO:0007669"/>
    <property type="project" value="InterPro"/>
</dbReference>
<dbReference type="PATRIC" id="fig|1123269.5.peg.3409"/>
<keyword evidence="4" id="KW-1185">Reference proteome</keyword>
<dbReference type="AlphaFoldDB" id="W0AB57"/>
<keyword evidence="1" id="KW-0732">Signal</keyword>
<dbReference type="KEGG" id="ssan:NX02_17420"/>
<dbReference type="PANTHER" id="PTHR21234:SF42">
    <property type="entry name" value="PHOSPHORYLASE SUPERFAMILY PROTEIN"/>
    <property type="match status" value="1"/>
</dbReference>
<dbReference type="InterPro" id="IPR035994">
    <property type="entry name" value="Nucleoside_phosphorylase_sf"/>
</dbReference>
<sequence>MTMKTMRRAALWLTMICGLAAAPADAASEALDTTPRTAIISAFAPEWASLIGLIEQPVQRDVNGVAIVTGTMAGKPVLLMESGVSMVNAAMNAQMLIDRFAVSRIVFSGIAGGADPALAVGDVAVPALWSQNLEVVMARETASGFLLSPGAEASDRPPFGMMFPRGIRLGSDPTRYEAFAADPELVAIAARIAPAVALKRCVAAPAAHCLPGTPRIVVGGTGVSSPAFVDNAAYRTYLHKNYDARVIDMETAAVAQVAHANRIPFIGFRSLSDLAGGDAGPNSMTIFMSLAAENSASVVRTFVAALPAEAQQTR</sequence>